<feature type="region of interest" description="Disordered" evidence="1">
    <location>
        <begin position="43"/>
        <end position="73"/>
    </location>
</feature>
<feature type="compositionally biased region" description="Basic and acidic residues" evidence="1">
    <location>
        <begin position="52"/>
        <end position="63"/>
    </location>
</feature>
<evidence type="ECO:0000313" key="3">
    <source>
        <dbReference type="Proteomes" id="UP001168990"/>
    </source>
</evidence>
<organism evidence="2 3">
    <name type="scientific">Microctonus aethiopoides</name>
    <dbReference type="NCBI Taxonomy" id="144406"/>
    <lineage>
        <taxon>Eukaryota</taxon>
        <taxon>Metazoa</taxon>
        <taxon>Ecdysozoa</taxon>
        <taxon>Arthropoda</taxon>
        <taxon>Hexapoda</taxon>
        <taxon>Insecta</taxon>
        <taxon>Pterygota</taxon>
        <taxon>Neoptera</taxon>
        <taxon>Endopterygota</taxon>
        <taxon>Hymenoptera</taxon>
        <taxon>Apocrita</taxon>
        <taxon>Ichneumonoidea</taxon>
        <taxon>Braconidae</taxon>
        <taxon>Euphorinae</taxon>
        <taxon>Microctonus</taxon>
    </lineage>
</organism>
<reference evidence="2" key="2">
    <citation type="submission" date="2023-03" db="EMBL/GenBank/DDBJ databases">
        <authorList>
            <person name="Inwood S.N."/>
            <person name="Skelly J.G."/>
            <person name="Guhlin J."/>
            <person name="Harrop T.W.R."/>
            <person name="Goldson S.G."/>
            <person name="Dearden P.K."/>
        </authorList>
    </citation>
    <scope>NUCLEOTIDE SEQUENCE</scope>
    <source>
        <strain evidence="2">Irish</strain>
        <tissue evidence="2">Whole body</tissue>
    </source>
</reference>
<evidence type="ECO:0000313" key="2">
    <source>
        <dbReference type="EMBL" id="KAK0166502.1"/>
    </source>
</evidence>
<dbReference type="AlphaFoldDB" id="A0AA39FBI0"/>
<evidence type="ECO:0000256" key="1">
    <source>
        <dbReference type="SAM" id="MobiDB-lite"/>
    </source>
</evidence>
<dbReference type="Proteomes" id="UP001168990">
    <property type="component" value="Unassembled WGS sequence"/>
</dbReference>
<sequence length="73" mass="8324">MRYIRREKLSKGTLDKLSHPLGLVTRGRLASWLTWQGSTIHGHTKVTTRKRAREEEKRNREPTVGDGGGIRGE</sequence>
<protein>
    <submittedName>
        <fullName evidence="2">Uncharacterized protein</fullName>
    </submittedName>
</protein>
<keyword evidence="3" id="KW-1185">Reference proteome</keyword>
<dbReference type="EMBL" id="JAQQBS010001422">
    <property type="protein sequence ID" value="KAK0166502.1"/>
    <property type="molecule type" value="Genomic_DNA"/>
</dbReference>
<gene>
    <name evidence="2" type="ORF">PV328_004917</name>
</gene>
<comment type="caution">
    <text evidence="2">The sequence shown here is derived from an EMBL/GenBank/DDBJ whole genome shotgun (WGS) entry which is preliminary data.</text>
</comment>
<reference evidence="2" key="1">
    <citation type="journal article" date="2023" name="bioRxiv">
        <title>Scaffold-level genome assemblies of two parasitoid biocontrol wasps reveal the parthenogenesis mechanism and an associated novel virus.</title>
        <authorList>
            <person name="Inwood S."/>
            <person name="Skelly J."/>
            <person name="Guhlin J."/>
            <person name="Harrop T."/>
            <person name="Goldson S."/>
            <person name="Dearden P."/>
        </authorList>
    </citation>
    <scope>NUCLEOTIDE SEQUENCE</scope>
    <source>
        <strain evidence="2">Irish</strain>
        <tissue evidence="2">Whole body</tissue>
    </source>
</reference>
<proteinExistence type="predicted"/>
<name>A0AA39FBI0_9HYME</name>
<accession>A0AA39FBI0</accession>